<feature type="binding site" evidence="14">
    <location>
        <position position="199"/>
    </location>
    <ligand>
        <name>S-adenosyl-L-methionine</name>
        <dbReference type="ChEBI" id="CHEBI:59789"/>
    </ligand>
</feature>
<feature type="domain" description="Radical SAM core" evidence="15">
    <location>
        <begin position="99"/>
        <end position="335"/>
    </location>
</feature>
<keyword evidence="9 14" id="KW-0819">tRNA processing</keyword>
<dbReference type="PANTHER" id="PTHR30544">
    <property type="entry name" value="23S RRNA METHYLTRANSFERASE"/>
    <property type="match status" value="1"/>
</dbReference>
<evidence type="ECO:0000256" key="9">
    <source>
        <dbReference type="ARBA" id="ARBA00022694"/>
    </source>
</evidence>
<comment type="caution">
    <text evidence="14">Lacks conserved residue(s) required for the propagation of feature annotation.</text>
</comment>
<dbReference type="STRING" id="667014.Thein_0859"/>
<evidence type="ECO:0000256" key="1">
    <source>
        <dbReference type="ARBA" id="ARBA00004496"/>
    </source>
</evidence>
<keyword evidence="7 14" id="KW-0808">Transferase</keyword>
<comment type="similarity">
    <text evidence="2 14">Belongs to the radical SAM superfamily. RlmN family.</text>
</comment>
<organism evidence="16 17">
    <name type="scientific">Thermodesulfatator indicus (strain DSM 15286 / JCM 11887 / CIR29812)</name>
    <dbReference type="NCBI Taxonomy" id="667014"/>
    <lineage>
        <taxon>Bacteria</taxon>
        <taxon>Pseudomonadati</taxon>
        <taxon>Thermodesulfobacteriota</taxon>
        <taxon>Thermodesulfobacteria</taxon>
        <taxon>Thermodesulfobacteriales</taxon>
        <taxon>Thermodesulfatatoraceae</taxon>
        <taxon>Thermodesulfatator</taxon>
    </lineage>
</organism>
<dbReference type="HOGENOM" id="CLU_029101_2_0_0"/>
<evidence type="ECO:0000256" key="11">
    <source>
        <dbReference type="ARBA" id="ARBA00023004"/>
    </source>
</evidence>
<dbReference type="GO" id="GO:0005737">
    <property type="term" value="C:cytoplasm"/>
    <property type="evidence" value="ECO:0007669"/>
    <property type="project" value="UniProtKB-SubCell"/>
</dbReference>
<proteinExistence type="inferred from homology"/>
<dbReference type="InterPro" id="IPR040072">
    <property type="entry name" value="Methyltransferase_A"/>
</dbReference>
<dbReference type="GO" id="GO:0046872">
    <property type="term" value="F:metal ion binding"/>
    <property type="evidence" value="ECO:0007669"/>
    <property type="project" value="UniProtKB-KW"/>
</dbReference>
<dbReference type="EMBL" id="CP002683">
    <property type="protein sequence ID" value="AEH44736.1"/>
    <property type="molecule type" value="Genomic_DNA"/>
</dbReference>
<dbReference type="CDD" id="cd01335">
    <property type="entry name" value="Radical_SAM"/>
    <property type="match status" value="1"/>
</dbReference>
<reference evidence="17" key="1">
    <citation type="submission" date="2011-04" db="EMBL/GenBank/DDBJ databases">
        <title>The complete genome of Thermodesulfatator indicus DSM 15286.</title>
        <authorList>
            <person name="Lucas S."/>
            <person name="Copeland A."/>
            <person name="Lapidus A."/>
            <person name="Bruce D."/>
            <person name="Goodwin L."/>
            <person name="Pitluck S."/>
            <person name="Peters L."/>
            <person name="Kyrpides N."/>
            <person name="Mavromatis K."/>
            <person name="Pagani I."/>
            <person name="Ivanova N."/>
            <person name="Saunders L."/>
            <person name="Detter J.C."/>
            <person name="Tapia R."/>
            <person name="Han C."/>
            <person name="Land M."/>
            <person name="Hauser L."/>
            <person name="Markowitz V."/>
            <person name="Cheng J.-F."/>
            <person name="Hugenholtz P."/>
            <person name="Woyke T."/>
            <person name="Wu D."/>
            <person name="Spring S."/>
            <person name="Schroeder M."/>
            <person name="Brambilla E."/>
            <person name="Klenk H.-P."/>
            <person name="Eisen J.A."/>
        </authorList>
    </citation>
    <scope>NUCLEOTIDE SEQUENCE [LARGE SCALE GENOMIC DNA]</scope>
    <source>
        <strain evidence="17">DSM 15286 / JCM 11887 / CIR29812</strain>
    </source>
</reference>
<dbReference type="KEGG" id="tid:Thein_0859"/>
<dbReference type="SUPFAM" id="SSF102114">
    <property type="entry name" value="Radical SAM enzymes"/>
    <property type="match status" value="1"/>
</dbReference>
<evidence type="ECO:0000256" key="2">
    <source>
        <dbReference type="ARBA" id="ARBA00007544"/>
    </source>
</evidence>
<gene>
    <name evidence="14" type="primary">rlmN</name>
    <name evidence="16" type="ordered locus">Thein_0859</name>
</gene>
<evidence type="ECO:0000259" key="15">
    <source>
        <dbReference type="PROSITE" id="PS51918"/>
    </source>
</evidence>
<feature type="binding site" evidence="14">
    <location>
        <position position="120"/>
    </location>
    <ligand>
        <name>[4Fe-4S] cluster</name>
        <dbReference type="ChEBI" id="CHEBI:49883"/>
        <note>4Fe-4S-S-AdoMet</note>
    </ligand>
</feature>
<dbReference type="GO" id="GO:0000049">
    <property type="term" value="F:tRNA binding"/>
    <property type="evidence" value="ECO:0007669"/>
    <property type="project" value="UniProtKB-UniRule"/>
</dbReference>
<dbReference type="FunFam" id="3.20.20.70:FF:000014">
    <property type="entry name" value="Probable dual-specificity RNA methyltransferase RlmN"/>
    <property type="match status" value="1"/>
</dbReference>
<dbReference type="GO" id="GO:0070040">
    <property type="term" value="F:rRNA (adenine(2503)-C2-)-methyltransferase activity"/>
    <property type="evidence" value="ECO:0007669"/>
    <property type="project" value="UniProtKB-UniRule"/>
</dbReference>
<comment type="catalytic activity">
    <reaction evidence="14">
        <text>adenosine(37) in tRNA + 2 reduced [2Fe-2S]-[ferredoxin] + 2 S-adenosyl-L-methionine = 2-methyladenosine(37) in tRNA + 5'-deoxyadenosine + L-methionine + 2 oxidized [2Fe-2S]-[ferredoxin] + S-adenosyl-L-homocysteine</text>
        <dbReference type="Rhea" id="RHEA:43332"/>
        <dbReference type="Rhea" id="RHEA-COMP:10000"/>
        <dbReference type="Rhea" id="RHEA-COMP:10001"/>
        <dbReference type="Rhea" id="RHEA-COMP:10162"/>
        <dbReference type="Rhea" id="RHEA-COMP:10485"/>
        <dbReference type="ChEBI" id="CHEBI:17319"/>
        <dbReference type="ChEBI" id="CHEBI:33737"/>
        <dbReference type="ChEBI" id="CHEBI:33738"/>
        <dbReference type="ChEBI" id="CHEBI:57844"/>
        <dbReference type="ChEBI" id="CHEBI:57856"/>
        <dbReference type="ChEBI" id="CHEBI:59789"/>
        <dbReference type="ChEBI" id="CHEBI:74411"/>
        <dbReference type="ChEBI" id="CHEBI:74497"/>
        <dbReference type="EC" id="2.1.1.192"/>
    </reaction>
</comment>
<dbReference type="RefSeq" id="WP_013907479.1">
    <property type="nucleotide sequence ID" value="NC_015681.1"/>
</dbReference>
<evidence type="ECO:0000256" key="12">
    <source>
        <dbReference type="ARBA" id="ARBA00023014"/>
    </source>
</evidence>
<dbReference type="GO" id="GO:0002935">
    <property type="term" value="F:tRNA (adenine(37)-C2)-methyltransferase activity"/>
    <property type="evidence" value="ECO:0007669"/>
    <property type="project" value="UniProtKB-UniRule"/>
</dbReference>
<feature type="binding site" evidence="14">
    <location>
        <position position="117"/>
    </location>
    <ligand>
        <name>[4Fe-4S] cluster</name>
        <dbReference type="ChEBI" id="CHEBI:49883"/>
        <note>4Fe-4S-S-AdoMet</note>
    </ligand>
</feature>
<dbReference type="PROSITE" id="PS51918">
    <property type="entry name" value="RADICAL_SAM"/>
    <property type="match status" value="1"/>
</dbReference>
<comment type="miscellaneous">
    <text evidence="14">Reaction proceeds by a ping-pong mechanism involving intermediate methylation of a conserved cysteine residue.</text>
</comment>
<dbReference type="Proteomes" id="UP000006793">
    <property type="component" value="Chromosome"/>
</dbReference>
<comment type="subcellular location">
    <subcellularLocation>
        <location evidence="1 14">Cytoplasm</location>
    </subcellularLocation>
</comment>
<comment type="function">
    <text evidence="14">Specifically methylates position 2 of adenine 2503 in 23S rRNA and position 2 of adenine 37 in tRNAs.</text>
</comment>
<sequence length="349" mass="39701">MKNSKNLRDYTCQELEALFKERGLQAYRGRQVFKWLAQPGIYSFAQMTDLPKALREELSKEFCLFLPEIYKEEVSSDGTRKLALRLKDDELIECVIIPEEDHYTLCVSSQVGCAMGCAFCLTAKMGFRRNLSPHEITAQVLRAKEVLIREGLIKEKPLRNIVFMGMGEPLANYENILRALKILLDEKGFNFSRRRVTVSTVGLIPQMEKLGKDITAKLAISLHAADEDKRTQLMPINKRYPLKELIPACRRYPLPKGWRITFEYLMLKGVNDSSHDAHKLAKLLKGVPAKINLIPFNEHPALPFKCSDEETIFRFQGILLSYGYVATIRKSKGRDISAACGQLATRLAA</sequence>
<dbReference type="FunCoup" id="F8ACU5">
    <property type="interactions" value="447"/>
</dbReference>
<name>F8ACU5_THEID</name>
<dbReference type="InterPro" id="IPR013785">
    <property type="entry name" value="Aldolase_TIM"/>
</dbReference>
<dbReference type="GO" id="GO:0051539">
    <property type="term" value="F:4 iron, 4 sulfur cluster binding"/>
    <property type="evidence" value="ECO:0007669"/>
    <property type="project" value="UniProtKB-UniRule"/>
</dbReference>
<keyword evidence="8 14" id="KW-0949">S-adenosyl-L-methionine</keyword>
<keyword evidence="17" id="KW-1185">Reference proteome</keyword>
<evidence type="ECO:0000256" key="3">
    <source>
        <dbReference type="ARBA" id="ARBA00022485"/>
    </source>
</evidence>
<dbReference type="SFLD" id="SFLDF00275">
    <property type="entry name" value="adenosine_C2_methyltransferase"/>
    <property type="match status" value="1"/>
</dbReference>
<evidence type="ECO:0000256" key="6">
    <source>
        <dbReference type="ARBA" id="ARBA00022603"/>
    </source>
</evidence>
<feature type="binding site" evidence="14">
    <location>
        <position position="297"/>
    </location>
    <ligand>
        <name>S-adenosyl-L-methionine</name>
        <dbReference type="ChEBI" id="CHEBI:59789"/>
    </ligand>
</feature>
<dbReference type="PANTHER" id="PTHR30544:SF5">
    <property type="entry name" value="RADICAL SAM CORE DOMAIN-CONTAINING PROTEIN"/>
    <property type="match status" value="1"/>
</dbReference>
<feature type="active site" description="Proton acceptor" evidence="14">
    <location>
        <position position="93"/>
    </location>
</feature>
<dbReference type="SFLD" id="SFLDG01062">
    <property type="entry name" value="methyltransferase_(Class_A)"/>
    <property type="match status" value="1"/>
</dbReference>
<comment type="cofactor">
    <cofactor evidence="14">
        <name>[4Fe-4S] cluster</name>
        <dbReference type="ChEBI" id="CHEBI:49883"/>
    </cofactor>
    <text evidence="14">Binds 1 [4Fe-4S] cluster. The cluster is coordinated with 3 cysteines and an exchangeable S-adenosyl-L-methionine.</text>
</comment>
<dbReference type="eggNOG" id="COG0820">
    <property type="taxonomic scope" value="Bacteria"/>
</dbReference>
<dbReference type="GO" id="GO:0070475">
    <property type="term" value="P:rRNA base methylation"/>
    <property type="evidence" value="ECO:0007669"/>
    <property type="project" value="UniProtKB-UniRule"/>
</dbReference>
<feature type="binding site" evidence="14">
    <location>
        <begin position="167"/>
        <end position="168"/>
    </location>
    <ligand>
        <name>S-adenosyl-L-methionine</name>
        <dbReference type="ChEBI" id="CHEBI:59789"/>
    </ligand>
</feature>
<keyword evidence="10 14" id="KW-0479">Metal-binding</keyword>
<dbReference type="AlphaFoldDB" id="F8ACU5"/>
<dbReference type="InterPro" id="IPR027492">
    <property type="entry name" value="RNA_MTrfase_RlmN"/>
</dbReference>
<evidence type="ECO:0000256" key="4">
    <source>
        <dbReference type="ARBA" id="ARBA00022490"/>
    </source>
</evidence>
<dbReference type="InterPro" id="IPR007197">
    <property type="entry name" value="rSAM"/>
</dbReference>
<evidence type="ECO:0000256" key="5">
    <source>
        <dbReference type="ARBA" id="ARBA00022552"/>
    </source>
</evidence>
<dbReference type="SFLD" id="SFLDS00029">
    <property type="entry name" value="Radical_SAM"/>
    <property type="match status" value="1"/>
</dbReference>
<dbReference type="GO" id="GO:0019843">
    <property type="term" value="F:rRNA binding"/>
    <property type="evidence" value="ECO:0007669"/>
    <property type="project" value="UniProtKB-UniRule"/>
</dbReference>
<keyword evidence="5 14" id="KW-0698">rRNA processing</keyword>
<evidence type="ECO:0000256" key="8">
    <source>
        <dbReference type="ARBA" id="ARBA00022691"/>
    </source>
</evidence>
<keyword evidence="4 14" id="KW-0963">Cytoplasm</keyword>
<dbReference type="Gene3D" id="3.20.20.70">
    <property type="entry name" value="Aldolase class I"/>
    <property type="match status" value="1"/>
</dbReference>
<feature type="binding site" evidence="14">
    <location>
        <begin position="221"/>
        <end position="223"/>
    </location>
    <ligand>
        <name>S-adenosyl-L-methionine</name>
        <dbReference type="ChEBI" id="CHEBI:59789"/>
    </ligand>
</feature>
<evidence type="ECO:0000313" key="17">
    <source>
        <dbReference type="Proteomes" id="UP000006793"/>
    </source>
</evidence>
<dbReference type="Pfam" id="PF04055">
    <property type="entry name" value="Radical_SAM"/>
    <property type="match status" value="1"/>
</dbReference>
<dbReference type="NCBIfam" id="TIGR00048">
    <property type="entry name" value="rRNA_mod_RlmN"/>
    <property type="match status" value="1"/>
</dbReference>
<dbReference type="PATRIC" id="fig|667014.3.peg.881"/>
<protein>
    <recommendedName>
        <fullName evidence="14">Probable dual-specificity RNA methyltransferase RlmN</fullName>
        <ecNumber evidence="14">2.1.1.192</ecNumber>
    </recommendedName>
    <alternativeName>
        <fullName evidence="14">23S rRNA (adenine(2503)-C(2))-methyltransferase</fullName>
    </alternativeName>
    <alternativeName>
        <fullName evidence="14">23S rRNA m2A2503 methyltransferase</fullName>
    </alternativeName>
    <alternativeName>
        <fullName evidence="14">Ribosomal RNA large subunit methyltransferase N</fullName>
    </alternativeName>
    <alternativeName>
        <fullName evidence="14">tRNA (adenine(37)-C(2))-methyltransferase</fullName>
    </alternativeName>
    <alternativeName>
        <fullName evidence="14">tRNA m2A37 methyltransferase</fullName>
    </alternativeName>
</protein>
<evidence type="ECO:0000256" key="13">
    <source>
        <dbReference type="ARBA" id="ARBA00023157"/>
    </source>
</evidence>
<dbReference type="HAMAP" id="MF_01849">
    <property type="entry name" value="RNA_methyltr_RlmN"/>
    <property type="match status" value="1"/>
</dbReference>
<dbReference type="Gene3D" id="1.10.150.530">
    <property type="match status" value="1"/>
</dbReference>
<dbReference type="EC" id="2.1.1.192" evidence="14"/>
<evidence type="ECO:0000313" key="16">
    <source>
        <dbReference type="EMBL" id="AEH44736.1"/>
    </source>
</evidence>
<dbReference type="OrthoDB" id="9793973at2"/>
<dbReference type="PaxDb" id="667014-Thein_0859"/>
<evidence type="ECO:0000256" key="7">
    <source>
        <dbReference type="ARBA" id="ARBA00022679"/>
    </source>
</evidence>
<keyword evidence="11 14" id="KW-0408">Iron</keyword>
<keyword evidence="12 14" id="KW-0411">Iron-sulfur</keyword>
<reference evidence="16 17" key="2">
    <citation type="journal article" date="2012" name="Stand. Genomic Sci.">
        <title>Complete genome sequence of the thermophilic sulfate-reducing ocean bacterium Thermodesulfatator indicus type strain (CIR29812(T)).</title>
        <authorList>
            <person name="Anderson I."/>
            <person name="Saunders E."/>
            <person name="Lapidus A."/>
            <person name="Nolan M."/>
            <person name="Lucas S."/>
            <person name="Tice H."/>
            <person name="Del Rio T.G."/>
            <person name="Cheng J.F."/>
            <person name="Han C."/>
            <person name="Tapia R."/>
            <person name="Goodwin L.A."/>
            <person name="Pitluck S."/>
            <person name="Liolios K."/>
            <person name="Mavromatis K."/>
            <person name="Pagani I."/>
            <person name="Ivanova N."/>
            <person name="Mikhailova N."/>
            <person name="Pati A."/>
            <person name="Chen A."/>
            <person name="Palaniappan K."/>
            <person name="Land M."/>
            <person name="Hauser L."/>
            <person name="Jeffries C.D."/>
            <person name="Chang Y.J."/>
            <person name="Brambilla E.M."/>
            <person name="Rohde M."/>
            <person name="Spring S."/>
            <person name="Goker M."/>
            <person name="Detter J.C."/>
            <person name="Woyke T."/>
            <person name="Bristow J."/>
            <person name="Eisen J.A."/>
            <person name="Markowitz V."/>
            <person name="Hugenholtz P."/>
            <person name="Kyrpides N.C."/>
            <person name="Klenk H.P."/>
        </authorList>
    </citation>
    <scope>NUCLEOTIDE SEQUENCE [LARGE SCALE GENOMIC DNA]</scope>
    <source>
        <strain evidence="17">DSM 15286 / JCM 11887 / CIR29812</strain>
    </source>
</reference>
<dbReference type="InterPro" id="IPR058240">
    <property type="entry name" value="rSAM_sf"/>
</dbReference>
<dbReference type="InterPro" id="IPR048641">
    <property type="entry name" value="RlmN_N"/>
</dbReference>
<accession>F8ACU5</accession>
<feature type="active site" description="S-methylcysteine intermediate" evidence="14">
    <location>
        <position position="340"/>
    </location>
</feature>
<dbReference type="PIRSF" id="PIRSF006004">
    <property type="entry name" value="CHP00048"/>
    <property type="match status" value="1"/>
</dbReference>
<comment type="catalytic activity">
    <reaction evidence="14">
        <text>adenosine(2503) in 23S rRNA + 2 reduced [2Fe-2S]-[ferredoxin] + 2 S-adenosyl-L-methionine = 2-methyladenosine(2503) in 23S rRNA + 5'-deoxyadenosine + L-methionine + 2 oxidized [2Fe-2S]-[ferredoxin] + S-adenosyl-L-homocysteine</text>
        <dbReference type="Rhea" id="RHEA:42916"/>
        <dbReference type="Rhea" id="RHEA-COMP:10000"/>
        <dbReference type="Rhea" id="RHEA-COMP:10001"/>
        <dbReference type="Rhea" id="RHEA-COMP:10152"/>
        <dbReference type="Rhea" id="RHEA-COMP:10282"/>
        <dbReference type="ChEBI" id="CHEBI:17319"/>
        <dbReference type="ChEBI" id="CHEBI:33737"/>
        <dbReference type="ChEBI" id="CHEBI:33738"/>
        <dbReference type="ChEBI" id="CHEBI:57844"/>
        <dbReference type="ChEBI" id="CHEBI:57856"/>
        <dbReference type="ChEBI" id="CHEBI:59789"/>
        <dbReference type="ChEBI" id="CHEBI:74411"/>
        <dbReference type="ChEBI" id="CHEBI:74497"/>
        <dbReference type="EC" id="2.1.1.192"/>
    </reaction>
</comment>
<keyword evidence="3 14" id="KW-0004">4Fe-4S</keyword>
<feature type="binding site" evidence="14">
    <location>
        <position position="113"/>
    </location>
    <ligand>
        <name>[4Fe-4S] cluster</name>
        <dbReference type="ChEBI" id="CHEBI:49883"/>
        <note>4Fe-4S-S-AdoMet</note>
    </ligand>
</feature>
<evidence type="ECO:0000256" key="10">
    <source>
        <dbReference type="ARBA" id="ARBA00022723"/>
    </source>
</evidence>
<dbReference type="InParanoid" id="F8ACU5"/>
<evidence type="ECO:0000256" key="14">
    <source>
        <dbReference type="HAMAP-Rule" id="MF_01849"/>
    </source>
</evidence>
<keyword evidence="13 14" id="KW-1015">Disulfide bond</keyword>
<dbReference type="Pfam" id="PF21016">
    <property type="entry name" value="RlmN_N"/>
    <property type="match status" value="1"/>
</dbReference>
<dbReference type="GO" id="GO:0030488">
    <property type="term" value="P:tRNA methylation"/>
    <property type="evidence" value="ECO:0007669"/>
    <property type="project" value="UniProtKB-UniRule"/>
</dbReference>
<dbReference type="InterPro" id="IPR004383">
    <property type="entry name" value="rRNA_lsu_MTrfase_RlmN/Cfr"/>
</dbReference>
<keyword evidence="6 14" id="KW-0489">Methyltransferase</keyword>